<gene>
    <name evidence="2" type="ORF">CYMTET_15557</name>
</gene>
<sequence length="163" mass="18498">MNLLDPDVEECVCVKTTRGAMFLARRSLDRLPQRSIVGFVKSVGENQRAKRKVITEFKENRDYTLVIHDVLYTHSFDEDEEFLAWLDVENTQAAGREAANPEVAEVEMPTEREARIHGSEQPDVSETIESCKMTTVLVVTSSDDDSDPRSKEEAPRRKKARVG</sequence>
<protein>
    <submittedName>
        <fullName evidence="2">Uncharacterized protein</fullName>
    </submittedName>
</protein>
<organism evidence="2 3">
    <name type="scientific">Cymbomonas tetramitiformis</name>
    <dbReference type="NCBI Taxonomy" id="36881"/>
    <lineage>
        <taxon>Eukaryota</taxon>
        <taxon>Viridiplantae</taxon>
        <taxon>Chlorophyta</taxon>
        <taxon>Pyramimonadophyceae</taxon>
        <taxon>Pyramimonadales</taxon>
        <taxon>Pyramimonadaceae</taxon>
        <taxon>Cymbomonas</taxon>
    </lineage>
</organism>
<proteinExistence type="predicted"/>
<name>A0AAE0GDS3_9CHLO</name>
<evidence type="ECO:0000256" key="1">
    <source>
        <dbReference type="SAM" id="MobiDB-lite"/>
    </source>
</evidence>
<dbReference type="EMBL" id="LGRX02006589">
    <property type="protein sequence ID" value="KAK3276355.1"/>
    <property type="molecule type" value="Genomic_DNA"/>
</dbReference>
<dbReference type="Proteomes" id="UP001190700">
    <property type="component" value="Unassembled WGS sequence"/>
</dbReference>
<accession>A0AAE0GDS3</accession>
<keyword evidence="3" id="KW-1185">Reference proteome</keyword>
<feature type="region of interest" description="Disordered" evidence="1">
    <location>
        <begin position="139"/>
        <end position="163"/>
    </location>
</feature>
<dbReference type="AlphaFoldDB" id="A0AAE0GDS3"/>
<evidence type="ECO:0000313" key="3">
    <source>
        <dbReference type="Proteomes" id="UP001190700"/>
    </source>
</evidence>
<comment type="caution">
    <text evidence="2">The sequence shown here is derived from an EMBL/GenBank/DDBJ whole genome shotgun (WGS) entry which is preliminary data.</text>
</comment>
<reference evidence="2 3" key="1">
    <citation type="journal article" date="2015" name="Genome Biol. Evol.">
        <title>Comparative Genomics of a Bacterivorous Green Alga Reveals Evolutionary Causalities and Consequences of Phago-Mixotrophic Mode of Nutrition.</title>
        <authorList>
            <person name="Burns J.A."/>
            <person name="Paasch A."/>
            <person name="Narechania A."/>
            <person name="Kim E."/>
        </authorList>
    </citation>
    <scope>NUCLEOTIDE SEQUENCE [LARGE SCALE GENOMIC DNA]</scope>
    <source>
        <strain evidence="2 3">PLY_AMNH</strain>
    </source>
</reference>
<evidence type="ECO:0000313" key="2">
    <source>
        <dbReference type="EMBL" id="KAK3276355.1"/>
    </source>
</evidence>